<evidence type="ECO:0000313" key="2">
    <source>
        <dbReference type="EMBL" id="SEN14464.1"/>
    </source>
</evidence>
<name>A0A1H8E5R0_9RHOB</name>
<proteinExistence type="predicted"/>
<gene>
    <name evidence="2" type="ORF">SAMN04488103_103217</name>
</gene>
<keyword evidence="1" id="KW-0732">Signal</keyword>
<evidence type="ECO:0000256" key="1">
    <source>
        <dbReference type="SAM" id="SignalP"/>
    </source>
</evidence>
<accession>A0A1H8E5R0</accession>
<dbReference type="RefSeq" id="WP_091299809.1">
    <property type="nucleotide sequence ID" value="NZ_FOCE01000003.1"/>
</dbReference>
<dbReference type="OrthoDB" id="7688403at2"/>
<dbReference type="Proteomes" id="UP000198761">
    <property type="component" value="Unassembled WGS sequence"/>
</dbReference>
<keyword evidence="3" id="KW-1185">Reference proteome</keyword>
<dbReference type="AlphaFoldDB" id="A0A1H8E5R0"/>
<evidence type="ECO:0008006" key="4">
    <source>
        <dbReference type="Google" id="ProtNLM"/>
    </source>
</evidence>
<reference evidence="2 3" key="1">
    <citation type="submission" date="2016-10" db="EMBL/GenBank/DDBJ databases">
        <authorList>
            <person name="de Groot N.N."/>
        </authorList>
    </citation>
    <scope>NUCLEOTIDE SEQUENCE [LARGE SCALE GENOMIC DNA]</scope>
    <source>
        <strain evidence="2 3">DSM 3857</strain>
    </source>
</reference>
<evidence type="ECO:0000313" key="3">
    <source>
        <dbReference type="Proteomes" id="UP000198761"/>
    </source>
</evidence>
<organism evidence="2 3">
    <name type="scientific">Gemmobacter aquatilis</name>
    <dbReference type="NCBI Taxonomy" id="933059"/>
    <lineage>
        <taxon>Bacteria</taxon>
        <taxon>Pseudomonadati</taxon>
        <taxon>Pseudomonadota</taxon>
        <taxon>Alphaproteobacteria</taxon>
        <taxon>Rhodobacterales</taxon>
        <taxon>Paracoccaceae</taxon>
        <taxon>Gemmobacter</taxon>
    </lineage>
</organism>
<sequence>MAGRILAGALLGAGLMAAGTAGADPQSERLFTHKNWMVEIVGFDDGSFSCVAQVSDGDDNFSVWADPWNPVRLQFYSSSWDFSDGGSADLGVQIDRRSPWSLTDAELFKNSVLFNLPEGDSSSRFLMEVVNGNTLHLKNDSGSHVQSYSLAGSSASIQALIACVDALGDDTDDNPFN</sequence>
<protein>
    <recommendedName>
        <fullName evidence="4">Invasion protein IalB, involved in pathogenesis</fullName>
    </recommendedName>
</protein>
<dbReference type="EMBL" id="FOCE01000003">
    <property type="protein sequence ID" value="SEN14464.1"/>
    <property type="molecule type" value="Genomic_DNA"/>
</dbReference>
<feature type="signal peptide" evidence="1">
    <location>
        <begin position="1"/>
        <end position="23"/>
    </location>
</feature>
<feature type="chain" id="PRO_5011622832" description="Invasion protein IalB, involved in pathogenesis" evidence="1">
    <location>
        <begin position="24"/>
        <end position="177"/>
    </location>
</feature>